<dbReference type="Proteomes" id="UP000572754">
    <property type="component" value="Unassembled WGS sequence"/>
</dbReference>
<dbReference type="PANTHER" id="PTHR38795">
    <property type="entry name" value="DUF6604 DOMAIN-CONTAINING PROTEIN"/>
    <property type="match status" value="1"/>
</dbReference>
<dbReference type="EMBL" id="JAAQPE010000739">
    <property type="protein sequence ID" value="KAF5656544.1"/>
    <property type="molecule type" value="Genomic_DNA"/>
</dbReference>
<feature type="region of interest" description="Disordered" evidence="1">
    <location>
        <begin position="35"/>
        <end position="81"/>
    </location>
</feature>
<dbReference type="Pfam" id="PF20253">
    <property type="entry name" value="DUF6604"/>
    <property type="match status" value="1"/>
</dbReference>
<protein>
    <recommendedName>
        <fullName evidence="2">DUF6604 domain-containing protein</fullName>
    </recommendedName>
</protein>
<feature type="region of interest" description="Disordered" evidence="1">
    <location>
        <begin position="123"/>
        <end position="144"/>
    </location>
</feature>
<feature type="domain" description="DUF6604" evidence="2">
    <location>
        <begin position="11"/>
        <end position="144"/>
    </location>
</feature>
<evidence type="ECO:0000313" key="4">
    <source>
        <dbReference type="Proteomes" id="UP000572754"/>
    </source>
</evidence>
<name>A0A8H5SMW4_FUSCI</name>
<evidence type="ECO:0000259" key="2">
    <source>
        <dbReference type="Pfam" id="PF20253"/>
    </source>
</evidence>
<dbReference type="InterPro" id="IPR046539">
    <property type="entry name" value="DUF6604"/>
</dbReference>
<accession>A0A8H5SMW4</accession>
<gene>
    <name evidence="3" type="ORF">FCIRC_13605</name>
</gene>
<feature type="compositionally biased region" description="Basic and acidic residues" evidence="1">
    <location>
        <begin position="129"/>
        <end position="144"/>
    </location>
</feature>
<comment type="caution">
    <text evidence="3">The sequence shown here is derived from an EMBL/GenBank/DDBJ whole genome shotgun (WGS) entry which is preliminary data.</text>
</comment>
<feature type="compositionally biased region" description="Basic and acidic residues" evidence="1">
    <location>
        <begin position="72"/>
        <end position="81"/>
    </location>
</feature>
<dbReference type="AlphaFoldDB" id="A0A8H5SMW4"/>
<keyword evidence="4" id="KW-1185">Reference proteome</keyword>
<proteinExistence type="predicted"/>
<reference evidence="4" key="1">
    <citation type="journal article" date="2020" name="BMC Genomics">
        <title>Correction to: Identification and distribution of gene clusters required for synthesis of sphingolipid metabolism inhibitors in diverse species of the filamentous fungus Fusarium.</title>
        <authorList>
            <person name="Kim H.S."/>
            <person name="Lohmar J.M."/>
            <person name="Busman M."/>
            <person name="Brown D.W."/>
            <person name="Naumann T.A."/>
            <person name="Divon H.H."/>
            <person name="Lysoe E."/>
            <person name="Uhlig S."/>
            <person name="Proctor R.H."/>
        </authorList>
    </citation>
    <scope>NUCLEOTIDE SEQUENCE [LARGE SCALE GENOMIC DNA]</scope>
    <source>
        <strain evidence="4">NRRL 25331</strain>
    </source>
</reference>
<reference evidence="3 4" key="2">
    <citation type="submission" date="2020-05" db="EMBL/GenBank/DDBJ databases">
        <title>Identification and distribution of gene clusters putatively required for synthesis of sphingolipid metabolism inhibitors in phylogenetically diverse species of the filamentous fungus Fusarium.</title>
        <authorList>
            <person name="Kim H.-S."/>
            <person name="Busman M."/>
            <person name="Brown D.W."/>
            <person name="Divon H."/>
            <person name="Uhlig S."/>
            <person name="Proctor R.H."/>
        </authorList>
    </citation>
    <scope>NUCLEOTIDE SEQUENCE [LARGE SCALE GENOMIC DNA]</scope>
    <source>
        <strain evidence="3 4">NRRL 25331</strain>
    </source>
</reference>
<dbReference type="PANTHER" id="PTHR38795:SF1">
    <property type="entry name" value="DUF6604 DOMAIN-CONTAINING PROTEIN"/>
    <property type="match status" value="1"/>
</dbReference>
<organism evidence="3 4">
    <name type="scientific">Fusarium circinatum</name>
    <name type="common">Pitch canker fungus</name>
    <name type="synonym">Gibberella circinata</name>
    <dbReference type="NCBI Taxonomy" id="48490"/>
    <lineage>
        <taxon>Eukaryota</taxon>
        <taxon>Fungi</taxon>
        <taxon>Dikarya</taxon>
        <taxon>Ascomycota</taxon>
        <taxon>Pezizomycotina</taxon>
        <taxon>Sordariomycetes</taxon>
        <taxon>Hypocreomycetidae</taxon>
        <taxon>Hypocreales</taxon>
        <taxon>Nectriaceae</taxon>
        <taxon>Fusarium</taxon>
        <taxon>Fusarium fujikuroi species complex</taxon>
    </lineage>
</organism>
<sequence>MLSPAYMSIYQQYKADTDSVATWLANTAKAHGYDAESSLGGAAADAAKKKKKKKGNGNGKGPSRAKNKKKQEKQDPNTKKYIIRVKDFEAMAKHVADTNAVEVPHKTAVALERGIWVRRSFSQKLADSGARRDHRSDATHSHFV</sequence>
<evidence type="ECO:0000256" key="1">
    <source>
        <dbReference type="SAM" id="MobiDB-lite"/>
    </source>
</evidence>
<evidence type="ECO:0000313" key="3">
    <source>
        <dbReference type="EMBL" id="KAF5656544.1"/>
    </source>
</evidence>